<dbReference type="AlphaFoldDB" id="A0A8J6BBR8"/>
<gene>
    <name evidence="2" type="ORF">J8273_4440</name>
</gene>
<name>A0A8J6BBR8_9EUKA</name>
<keyword evidence="3" id="KW-1185">Reference proteome</keyword>
<feature type="transmembrane region" description="Helical" evidence="1">
    <location>
        <begin position="80"/>
        <end position="102"/>
    </location>
</feature>
<organism evidence="2 3">
    <name type="scientific">Carpediemonas membranifera</name>
    <dbReference type="NCBI Taxonomy" id="201153"/>
    <lineage>
        <taxon>Eukaryota</taxon>
        <taxon>Metamonada</taxon>
        <taxon>Carpediemonas-like organisms</taxon>
        <taxon>Carpediemonas</taxon>
    </lineage>
</organism>
<comment type="caution">
    <text evidence="2">The sequence shown here is derived from an EMBL/GenBank/DDBJ whole genome shotgun (WGS) entry which is preliminary data.</text>
</comment>
<dbReference type="Proteomes" id="UP000717585">
    <property type="component" value="Unassembled WGS sequence"/>
</dbReference>
<feature type="transmembrane region" description="Helical" evidence="1">
    <location>
        <begin position="144"/>
        <end position="167"/>
    </location>
</feature>
<keyword evidence="1" id="KW-0812">Transmembrane</keyword>
<dbReference type="EMBL" id="JAHDYR010000017">
    <property type="protein sequence ID" value="KAG9394077.1"/>
    <property type="molecule type" value="Genomic_DNA"/>
</dbReference>
<reference evidence="2" key="1">
    <citation type="submission" date="2021-05" db="EMBL/GenBank/DDBJ databases">
        <title>A free-living protist that lacks canonical eukaryotic 1 DNA replication and segregation systems.</title>
        <authorList>
            <person name="Salas-Leiva D.E."/>
            <person name="Tromer E.C."/>
            <person name="Curtis B.A."/>
            <person name="Jerlstrom-Hultqvist J."/>
            <person name="Kolisko M."/>
            <person name="Yi Z."/>
            <person name="Salas-Leiva J.S."/>
            <person name="Gallot-Lavallee L."/>
            <person name="Kops G.J.P.L."/>
            <person name="Archibald J.M."/>
            <person name="Simpson A.G.B."/>
            <person name="Roger A.J."/>
        </authorList>
    </citation>
    <scope>NUCLEOTIDE SEQUENCE</scope>
    <source>
        <strain evidence="2">BICM</strain>
    </source>
</reference>
<sequence>MPTTLSSARMMSGPLLSSVANGNSVSDLSETALFAVTFAKYRPLGFGPKLRFPVIGFLFIFGYVASFAGAISVFEAPSGFVALTIIGIISSCLAFPFLWPPLNMLKKTINPVRFIPLIVSAVAALLDLVLPPAVYLLVGYSAAQLLWILFTIFMVHVVYAGLVWYLLTFIPPLRNWVVKMIKDALNHR</sequence>
<evidence type="ECO:0000313" key="3">
    <source>
        <dbReference type="Proteomes" id="UP000717585"/>
    </source>
</evidence>
<accession>A0A8J6BBR8</accession>
<feature type="transmembrane region" description="Helical" evidence="1">
    <location>
        <begin position="50"/>
        <end position="74"/>
    </location>
</feature>
<feature type="transmembrane region" description="Helical" evidence="1">
    <location>
        <begin position="114"/>
        <end position="138"/>
    </location>
</feature>
<keyword evidence="1" id="KW-1133">Transmembrane helix</keyword>
<evidence type="ECO:0000256" key="1">
    <source>
        <dbReference type="SAM" id="Phobius"/>
    </source>
</evidence>
<proteinExistence type="predicted"/>
<protein>
    <submittedName>
        <fullName evidence="2">Uncharacterized protein</fullName>
    </submittedName>
</protein>
<evidence type="ECO:0000313" key="2">
    <source>
        <dbReference type="EMBL" id="KAG9394077.1"/>
    </source>
</evidence>
<keyword evidence="1" id="KW-0472">Membrane</keyword>